<dbReference type="EMBL" id="BAAFJT010000344">
    <property type="protein sequence ID" value="GAB0210110.1"/>
    <property type="molecule type" value="Genomic_DNA"/>
</dbReference>
<keyword evidence="3" id="KW-1185">Reference proteome</keyword>
<evidence type="ECO:0000313" key="2">
    <source>
        <dbReference type="EMBL" id="GAB0210110.1"/>
    </source>
</evidence>
<protein>
    <submittedName>
        <fullName evidence="2">Mitochondrial enolase superfamily member 1</fullName>
    </submittedName>
</protein>
<comment type="caution">
    <text evidence="2">The sequence shown here is derived from an EMBL/GenBank/DDBJ whole genome shotgun (WGS) entry which is preliminary data.</text>
</comment>
<feature type="compositionally biased region" description="Basic and acidic residues" evidence="1">
    <location>
        <begin position="29"/>
        <end position="39"/>
    </location>
</feature>
<dbReference type="Proteomes" id="UP001623348">
    <property type="component" value="Unassembled WGS sequence"/>
</dbReference>
<feature type="region of interest" description="Disordered" evidence="1">
    <location>
        <begin position="1"/>
        <end position="63"/>
    </location>
</feature>
<dbReference type="PANTHER" id="PTHR33395:SF22">
    <property type="entry name" value="REVERSE TRANSCRIPTASE DOMAIN-CONTAINING PROTEIN"/>
    <property type="match status" value="1"/>
</dbReference>
<proteinExistence type="predicted"/>
<accession>A0ABC9YJ84</accession>
<dbReference type="PANTHER" id="PTHR33395">
    <property type="entry name" value="TRANSCRIPTASE, PUTATIVE-RELATED-RELATED"/>
    <property type="match status" value="1"/>
</dbReference>
<dbReference type="AlphaFoldDB" id="A0ABC9YJ84"/>
<sequence length="345" mass="39332">MGQSPGGKRGPRQLANIQGSPPPSSGEMHPNKEEVKQNHQEAPMDEQGAPGQSQTQKKEAYRGWKQGQVAWEEYREPVRAARDQVRKAKALIELKLARDVKDNKKSFYRYVSDKRRTRENVGPLRNETGDLDTQDMEKAEVFNDFFASVFTSKCSSHTAQVTEGREWENAEPPTVGEDQVRECLRNLKDHKSMGPDEMHPRVLRELADEVARPFSIIFEKSWQCSEVPADWKRGNITPIFKKGKKEDPGNYRPVSLTSVPGKIMEQTLLETMLRHMEDSQHGFTSGKSCLTNWWLSMMGLQRLWTREGQLTSSPWTCARHLTLSRTTSLSLNWRDMDSMDGPLGG</sequence>
<gene>
    <name evidence="2" type="ORF">GRJ2_003476800</name>
</gene>
<name>A0ABC9YJ84_GRUJA</name>
<reference evidence="2 3" key="1">
    <citation type="submission" date="2024-06" db="EMBL/GenBank/DDBJ databases">
        <title>The draft genome of Grus japonensis, version 3.</title>
        <authorList>
            <person name="Nabeshima K."/>
            <person name="Suzuki S."/>
            <person name="Onuma M."/>
        </authorList>
    </citation>
    <scope>NUCLEOTIDE SEQUENCE [LARGE SCALE GENOMIC DNA]</scope>
    <source>
        <strain evidence="2 3">451A</strain>
    </source>
</reference>
<evidence type="ECO:0000313" key="3">
    <source>
        <dbReference type="Proteomes" id="UP001623348"/>
    </source>
</evidence>
<evidence type="ECO:0000256" key="1">
    <source>
        <dbReference type="SAM" id="MobiDB-lite"/>
    </source>
</evidence>
<organism evidence="2 3">
    <name type="scientific">Grus japonensis</name>
    <name type="common">Japanese crane</name>
    <name type="synonym">Red-crowned crane</name>
    <dbReference type="NCBI Taxonomy" id="30415"/>
    <lineage>
        <taxon>Eukaryota</taxon>
        <taxon>Metazoa</taxon>
        <taxon>Chordata</taxon>
        <taxon>Craniata</taxon>
        <taxon>Vertebrata</taxon>
        <taxon>Euteleostomi</taxon>
        <taxon>Archelosauria</taxon>
        <taxon>Archosauria</taxon>
        <taxon>Dinosauria</taxon>
        <taxon>Saurischia</taxon>
        <taxon>Theropoda</taxon>
        <taxon>Coelurosauria</taxon>
        <taxon>Aves</taxon>
        <taxon>Neognathae</taxon>
        <taxon>Neoaves</taxon>
        <taxon>Gruiformes</taxon>
        <taxon>Gruidae</taxon>
        <taxon>Grus</taxon>
    </lineage>
</organism>